<proteinExistence type="predicted"/>
<dbReference type="GO" id="GO:0003677">
    <property type="term" value="F:DNA binding"/>
    <property type="evidence" value="ECO:0007669"/>
    <property type="project" value="UniProtKB-UniRule"/>
</dbReference>
<dbReference type="SUPFAM" id="SSF46689">
    <property type="entry name" value="Homeodomain-like"/>
    <property type="match status" value="1"/>
</dbReference>
<dbReference type="AlphaFoldDB" id="A0A1G7N956"/>
<evidence type="ECO:0000256" key="2">
    <source>
        <dbReference type="PROSITE-ProRule" id="PRU00335"/>
    </source>
</evidence>
<sequence>MTTPPGTTRKGGARRDAIVAAAAQLVGRAGPDAVTHRAVATAAGVPLAATTYYFRDLDDLLVSAVTQVGERETATAARLVAALPAGRRSTRDTATVVLDVLLGADRRTDEQLQAYYERWLAGGRHPALRPVLVATRARVDELLTEVLVRGGHREVPVARLVALADGTALSALVEGQGGARAATEDAVAELLSRRRRW</sequence>
<dbReference type="Pfam" id="PF00440">
    <property type="entry name" value="TetR_N"/>
    <property type="match status" value="1"/>
</dbReference>
<dbReference type="Gene3D" id="1.10.357.10">
    <property type="entry name" value="Tetracycline Repressor, domain 2"/>
    <property type="match status" value="1"/>
</dbReference>
<dbReference type="InterPro" id="IPR041583">
    <property type="entry name" value="TetR_C_31"/>
</dbReference>
<dbReference type="EMBL" id="FNCF01000001">
    <property type="protein sequence ID" value="SDF70583.1"/>
    <property type="molecule type" value="Genomic_DNA"/>
</dbReference>
<dbReference type="OrthoDB" id="6929199at2"/>
<accession>A0A1G7N956</accession>
<feature type="domain" description="HTH tetR-type" evidence="3">
    <location>
        <begin position="12"/>
        <end position="72"/>
    </location>
</feature>
<evidence type="ECO:0000259" key="3">
    <source>
        <dbReference type="PROSITE" id="PS50977"/>
    </source>
</evidence>
<evidence type="ECO:0000313" key="5">
    <source>
        <dbReference type="Proteomes" id="UP000198863"/>
    </source>
</evidence>
<dbReference type="InterPro" id="IPR009057">
    <property type="entry name" value="Homeodomain-like_sf"/>
</dbReference>
<feature type="DNA-binding region" description="H-T-H motif" evidence="2">
    <location>
        <begin position="35"/>
        <end position="54"/>
    </location>
</feature>
<name>A0A1G7N956_9ACTN</name>
<gene>
    <name evidence="4" type="ORF">SAMN05660324_0944</name>
</gene>
<protein>
    <submittedName>
        <fullName evidence="4">Transcriptional regulator, TetR family</fullName>
    </submittedName>
</protein>
<dbReference type="Proteomes" id="UP000198863">
    <property type="component" value="Unassembled WGS sequence"/>
</dbReference>
<dbReference type="InterPro" id="IPR001647">
    <property type="entry name" value="HTH_TetR"/>
</dbReference>
<dbReference type="Pfam" id="PF17940">
    <property type="entry name" value="TetR_C_31"/>
    <property type="match status" value="1"/>
</dbReference>
<keyword evidence="5" id="KW-1185">Reference proteome</keyword>
<reference evidence="5" key="1">
    <citation type="submission" date="2016-10" db="EMBL/GenBank/DDBJ databases">
        <authorList>
            <person name="Varghese N."/>
            <person name="Submissions S."/>
        </authorList>
    </citation>
    <scope>NUCLEOTIDE SEQUENCE [LARGE SCALE GENOMIC DNA]</scope>
    <source>
        <strain evidence="5">DSM 44526</strain>
    </source>
</reference>
<dbReference type="RefSeq" id="WP_091058838.1">
    <property type="nucleotide sequence ID" value="NZ_FNCF01000001.1"/>
</dbReference>
<dbReference type="PROSITE" id="PS50977">
    <property type="entry name" value="HTH_TETR_2"/>
    <property type="match status" value="1"/>
</dbReference>
<organism evidence="4 5">
    <name type="scientific">Klenkia brasiliensis</name>
    <dbReference type="NCBI Taxonomy" id="333142"/>
    <lineage>
        <taxon>Bacteria</taxon>
        <taxon>Bacillati</taxon>
        <taxon>Actinomycetota</taxon>
        <taxon>Actinomycetes</taxon>
        <taxon>Geodermatophilales</taxon>
        <taxon>Geodermatophilaceae</taxon>
        <taxon>Klenkia</taxon>
    </lineage>
</organism>
<evidence type="ECO:0000313" key="4">
    <source>
        <dbReference type="EMBL" id="SDF70583.1"/>
    </source>
</evidence>
<evidence type="ECO:0000256" key="1">
    <source>
        <dbReference type="ARBA" id="ARBA00023125"/>
    </source>
</evidence>
<keyword evidence="1 2" id="KW-0238">DNA-binding</keyword>